<keyword evidence="1" id="KW-0812">Transmembrane</keyword>
<dbReference type="PANTHER" id="PTHR30273">
    <property type="entry name" value="PERIPLASMIC SIGNAL SENSOR AND SIGMA FACTOR ACTIVATOR FECR-RELATED"/>
    <property type="match status" value="1"/>
</dbReference>
<keyword evidence="5" id="KW-1185">Reference proteome</keyword>
<protein>
    <submittedName>
        <fullName evidence="4">FecR family protein</fullName>
    </submittedName>
</protein>
<organism evidence="4 5">
    <name type="scientific">Chitinophaga niastensis</name>
    <dbReference type="NCBI Taxonomy" id="536980"/>
    <lineage>
        <taxon>Bacteria</taxon>
        <taxon>Pseudomonadati</taxon>
        <taxon>Bacteroidota</taxon>
        <taxon>Chitinophagia</taxon>
        <taxon>Chitinophagales</taxon>
        <taxon>Chitinophagaceae</taxon>
        <taxon>Chitinophaga</taxon>
    </lineage>
</organism>
<dbReference type="InterPro" id="IPR012373">
    <property type="entry name" value="Ferrdict_sens_TM"/>
</dbReference>
<proteinExistence type="predicted"/>
<sequence length="407" mass="45061">MEKTAKNIAIANLIARQLKGEISAEEMVQLQVWRAQQPGNEQLWQQLTDPDYLGERLLQLNNDDHSEAYAQLMARIKQEVIPMHRSHSRNWLRYAAIALPLLGTTAICWFFVSRKAPATVVSTITYNDTTAQHPPANTVQLLIANQEAIPLNKTGHQTIRGKDGTVAQNNGNSLLYPVNTHVAEGVAVAQQQLITPKGMDYKVVLPDGTKVWVGAASSLRFPAAFTGKERRVELSGEAFFEVAKDVQHPFIVYTAKTITTVLGTAFNIKAYSGERCEHTTLVNGALKVATVNNSNGTGNNKLLEPGQQTVVKEGSIIVQAADMESALAWKNGMFIFHSEPMADILDELSRWYNVIIVREPGVDLSSHFTGRMIRSQQINDILQFLEATGKVHFTQQGQVLRVLPGRK</sequence>
<dbReference type="Gene3D" id="2.60.120.1440">
    <property type="match status" value="1"/>
</dbReference>
<dbReference type="Proteomes" id="UP000240971">
    <property type="component" value="Unassembled WGS sequence"/>
</dbReference>
<dbReference type="EMBL" id="PYAW01000010">
    <property type="protein sequence ID" value="PSL42866.1"/>
    <property type="molecule type" value="Genomic_DNA"/>
</dbReference>
<dbReference type="OrthoDB" id="1099963at2"/>
<gene>
    <name evidence="4" type="ORF">CLV51_11083</name>
</gene>
<feature type="domain" description="FecR protein" evidence="2">
    <location>
        <begin position="193"/>
        <end position="277"/>
    </location>
</feature>
<dbReference type="Pfam" id="PF16344">
    <property type="entry name" value="FecR_C"/>
    <property type="match status" value="1"/>
</dbReference>
<keyword evidence="1" id="KW-0472">Membrane</keyword>
<evidence type="ECO:0000256" key="1">
    <source>
        <dbReference type="SAM" id="Phobius"/>
    </source>
</evidence>
<evidence type="ECO:0000259" key="3">
    <source>
        <dbReference type="Pfam" id="PF16344"/>
    </source>
</evidence>
<dbReference type="Gene3D" id="3.55.50.30">
    <property type="match status" value="1"/>
</dbReference>
<dbReference type="Pfam" id="PF04773">
    <property type="entry name" value="FecR"/>
    <property type="match status" value="1"/>
</dbReference>
<reference evidence="4 5" key="1">
    <citation type="submission" date="2018-03" db="EMBL/GenBank/DDBJ databases">
        <title>Genomic Encyclopedia of Archaeal and Bacterial Type Strains, Phase II (KMG-II): from individual species to whole genera.</title>
        <authorList>
            <person name="Goeker M."/>
        </authorList>
    </citation>
    <scope>NUCLEOTIDE SEQUENCE [LARGE SCALE GENOMIC DNA]</scope>
    <source>
        <strain evidence="4 5">DSM 24859</strain>
    </source>
</reference>
<evidence type="ECO:0000259" key="2">
    <source>
        <dbReference type="Pfam" id="PF04773"/>
    </source>
</evidence>
<dbReference type="RefSeq" id="WP_106531318.1">
    <property type="nucleotide sequence ID" value="NZ_PYAW01000010.1"/>
</dbReference>
<dbReference type="PANTHER" id="PTHR30273:SF2">
    <property type="entry name" value="PROTEIN FECR"/>
    <property type="match status" value="1"/>
</dbReference>
<dbReference type="AlphaFoldDB" id="A0A2P8H9F2"/>
<evidence type="ECO:0000313" key="5">
    <source>
        <dbReference type="Proteomes" id="UP000240971"/>
    </source>
</evidence>
<feature type="domain" description="Protein FecR C-terminal" evidence="3">
    <location>
        <begin position="334"/>
        <end position="398"/>
    </location>
</feature>
<dbReference type="InterPro" id="IPR006860">
    <property type="entry name" value="FecR"/>
</dbReference>
<dbReference type="GO" id="GO:0016989">
    <property type="term" value="F:sigma factor antagonist activity"/>
    <property type="evidence" value="ECO:0007669"/>
    <property type="project" value="TreeGrafter"/>
</dbReference>
<comment type="caution">
    <text evidence="4">The sequence shown here is derived from an EMBL/GenBank/DDBJ whole genome shotgun (WGS) entry which is preliminary data.</text>
</comment>
<evidence type="ECO:0000313" key="4">
    <source>
        <dbReference type="EMBL" id="PSL42866.1"/>
    </source>
</evidence>
<accession>A0A2P8H9F2</accession>
<name>A0A2P8H9F2_CHINA</name>
<feature type="transmembrane region" description="Helical" evidence="1">
    <location>
        <begin position="91"/>
        <end position="112"/>
    </location>
</feature>
<keyword evidence="1" id="KW-1133">Transmembrane helix</keyword>
<dbReference type="InterPro" id="IPR032508">
    <property type="entry name" value="FecR_C"/>
</dbReference>